<organism evidence="3 4">
    <name type="scientific">Mucor velutinosus</name>
    <dbReference type="NCBI Taxonomy" id="708070"/>
    <lineage>
        <taxon>Eukaryota</taxon>
        <taxon>Fungi</taxon>
        <taxon>Fungi incertae sedis</taxon>
        <taxon>Mucoromycota</taxon>
        <taxon>Mucoromycotina</taxon>
        <taxon>Mucoromycetes</taxon>
        <taxon>Mucorales</taxon>
        <taxon>Mucorineae</taxon>
        <taxon>Mucoraceae</taxon>
        <taxon>Mucor</taxon>
    </lineage>
</organism>
<gene>
    <name evidence="3" type="ORF">ATC70_012807</name>
</gene>
<feature type="compositionally biased region" description="Polar residues" evidence="1">
    <location>
        <begin position="61"/>
        <end position="70"/>
    </location>
</feature>
<feature type="region of interest" description="Disordered" evidence="1">
    <location>
        <begin position="251"/>
        <end position="287"/>
    </location>
</feature>
<reference evidence="3 4" key="1">
    <citation type="submission" date="2022-11" db="EMBL/GenBank/DDBJ databases">
        <title>Mucor velutinosus strain NIH1002 WGS.</title>
        <authorList>
            <person name="Subramanian P."/>
            <person name="Mullikin J.C."/>
            <person name="Segre J.A."/>
            <person name="Zelazny A.M."/>
        </authorList>
    </citation>
    <scope>NUCLEOTIDE SEQUENCE [LARGE SCALE GENOMIC DNA]</scope>
    <source>
        <strain evidence="3 4">NIH1002</strain>
    </source>
</reference>
<feature type="region of interest" description="Disordered" evidence="1">
    <location>
        <begin position="54"/>
        <end position="73"/>
    </location>
</feature>
<dbReference type="InterPro" id="IPR035899">
    <property type="entry name" value="DBL_dom_sf"/>
</dbReference>
<sequence>MGFSSSQLVVLKKCSRSILYKLSSNDDNRQERRRLSIKKEEKCGEMNAAPDLANQCKKDQPQPTQSSHVSTEQHQKLQDINACAAAAETNTCCTMQIKNTYSHRLSRLDPQASRSVPDIQINRSSSHGDLPPLNIMQSKQQPSKKPTSTSTPVTPIQSTFNDNNDRFNLTYSKSSASNNSSSSCSEEEEAITPSTCASGPWLSADEMKYDKNAMITRRSKSQGNRTMMMMMMMMMEAKPIPCSSSSSFFPITNNRGSTSTKTTTTTAKKANQDRSHSQSSSSSSSLDMKSIFGKSEFRKKESKAIRMWHTTVEQLMTQRKMTIALEQQRQQPDKATKCLTEKDLAVARFIISELYYTEKSYYQFLMFIRSNYMEPMQTASRSRVPLVKPADVHVLFYHLPDLISLSEKLLGKLEIYANDVGGSPGTAIGQIFKDMEDDFAVFLKYAIHYQGHMKAIRRASNTGYAIKIDHESKTCRKENNRLGLADYLIAPFQRVPRYELLLKDLLKHTHIPRQDSSNAHDLVVAKSIISGLAAAMNMVQEKISKSLFSPSFYLFSTQSTSNLLTVDQPAS</sequence>
<dbReference type="PANTHER" id="PTHR12673">
    <property type="entry name" value="FACIOGENITAL DYSPLASIA PROTEIN"/>
    <property type="match status" value="1"/>
</dbReference>
<feature type="compositionally biased region" description="Low complexity" evidence="1">
    <location>
        <begin position="257"/>
        <end position="269"/>
    </location>
</feature>
<dbReference type="PROSITE" id="PS00741">
    <property type="entry name" value="DH_1"/>
    <property type="match status" value="1"/>
</dbReference>
<dbReference type="PANTHER" id="PTHR12673:SF263">
    <property type="entry name" value="PLECKSTRIN DOMAIN-CONTAINING PROTEIN"/>
    <property type="match status" value="1"/>
</dbReference>
<feature type="compositionally biased region" description="Low complexity" evidence="1">
    <location>
        <begin position="137"/>
        <end position="159"/>
    </location>
</feature>
<dbReference type="SMART" id="SM00325">
    <property type="entry name" value="RhoGEF"/>
    <property type="match status" value="1"/>
</dbReference>
<dbReference type="InterPro" id="IPR051092">
    <property type="entry name" value="FYVE_RhoGEF_PH"/>
</dbReference>
<evidence type="ECO:0000256" key="1">
    <source>
        <dbReference type="SAM" id="MobiDB-lite"/>
    </source>
</evidence>
<dbReference type="SUPFAM" id="SSF48065">
    <property type="entry name" value="DBL homology domain (DH-domain)"/>
    <property type="match status" value="1"/>
</dbReference>
<keyword evidence="4" id="KW-1185">Reference proteome</keyword>
<proteinExistence type="predicted"/>
<dbReference type="PROSITE" id="PS50010">
    <property type="entry name" value="DH_2"/>
    <property type="match status" value="1"/>
</dbReference>
<evidence type="ECO:0000313" key="3">
    <source>
        <dbReference type="EMBL" id="KAK4511591.1"/>
    </source>
</evidence>
<dbReference type="GO" id="GO:0035556">
    <property type="term" value="P:intracellular signal transduction"/>
    <property type="evidence" value="ECO:0007669"/>
    <property type="project" value="InterPro"/>
</dbReference>
<dbReference type="Proteomes" id="UP001304243">
    <property type="component" value="Unassembled WGS sequence"/>
</dbReference>
<evidence type="ECO:0000313" key="4">
    <source>
        <dbReference type="Proteomes" id="UP001304243"/>
    </source>
</evidence>
<dbReference type="CDD" id="cd00160">
    <property type="entry name" value="RhoGEF"/>
    <property type="match status" value="1"/>
</dbReference>
<dbReference type="GeneID" id="89956493"/>
<accession>A0AAN7D600</accession>
<feature type="compositionally biased region" description="Polar residues" evidence="1">
    <location>
        <begin position="160"/>
        <end position="171"/>
    </location>
</feature>
<dbReference type="Pfam" id="PF00621">
    <property type="entry name" value="RhoGEF"/>
    <property type="match status" value="1"/>
</dbReference>
<dbReference type="EMBL" id="JASEJX010000030">
    <property type="protein sequence ID" value="KAK4511591.1"/>
    <property type="molecule type" value="Genomic_DNA"/>
</dbReference>
<protein>
    <recommendedName>
        <fullName evidence="2">DH domain-containing protein</fullName>
    </recommendedName>
</protein>
<evidence type="ECO:0000259" key="2">
    <source>
        <dbReference type="PROSITE" id="PS50010"/>
    </source>
</evidence>
<dbReference type="GO" id="GO:0005085">
    <property type="term" value="F:guanyl-nucleotide exchange factor activity"/>
    <property type="evidence" value="ECO:0007669"/>
    <property type="project" value="InterPro"/>
</dbReference>
<comment type="caution">
    <text evidence="3">The sequence shown here is derived from an EMBL/GenBank/DDBJ whole genome shotgun (WGS) entry which is preliminary data.</text>
</comment>
<dbReference type="AlphaFoldDB" id="A0AAN7D600"/>
<dbReference type="GO" id="GO:0005737">
    <property type="term" value="C:cytoplasm"/>
    <property type="evidence" value="ECO:0007669"/>
    <property type="project" value="TreeGrafter"/>
</dbReference>
<name>A0AAN7D600_9FUNG</name>
<dbReference type="InterPro" id="IPR000219">
    <property type="entry name" value="DH_dom"/>
</dbReference>
<dbReference type="Gene3D" id="1.20.900.10">
    <property type="entry name" value="Dbl homology (DH) domain"/>
    <property type="match status" value="1"/>
</dbReference>
<feature type="compositionally biased region" description="Low complexity" evidence="1">
    <location>
        <begin position="172"/>
        <end position="184"/>
    </location>
</feature>
<feature type="region of interest" description="Disordered" evidence="1">
    <location>
        <begin position="106"/>
        <end position="197"/>
    </location>
</feature>
<dbReference type="RefSeq" id="XP_064678257.1">
    <property type="nucleotide sequence ID" value="XM_064831977.1"/>
</dbReference>
<dbReference type="InterPro" id="IPR001331">
    <property type="entry name" value="GDS_CDC24_CS"/>
</dbReference>
<feature type="domain" description="DH" evidence="2">
    <location>
        <begin position="346"/>
        <end position="539"/>
    </location>
</feature>